<protein>
    <recommendedName>
        <fullName evidence="5">Rieske domain-containing protein</fullName>
    </recommendedName>
</protein>
<name>A0ABP7CZQ6_9ACTN</name>
<evidence type="ECO:0000256" key="3">
    <source>
        <dbReference type="ARBA" id="ARBA00023004"/>
    </source>
</evidence>
<keyword evidence="3" id="KW-0408">Iron</keyword>
<keyword evidence="2" id="KW-0479">Metal-binding</keyword>
<dbReference type="SUPFAM" id="SSF50022">
    <property type="entry name" value="ISP domain"/>
    <property type="match status" value="1"/>
</dbReference>
<dbReference type="RefSeq" id="WP_344811576.1">
    <property type="nucleotide sequence ID" value="NZ_BAAAYX010000003.1"/>
</dbReference>
<keyword evidence="7" id="KW-1185">Reference proteome</keyword>
<sequence>MTNALHRFLDTTADRIERADALDGVAEAVAGIADTALSPSGLTDLLSGTPIGHPLHPLLVTVPIGAWTSSLLLDVLGRDDAADILIALGVVSAVPTAAAGLSDWRHTTGAERRVGLVHALANGVALTAYTASWVARRTGHRTTGVVLSLAGATAVGVGGWLGGHLSYALGVGVDTTAFQHIATDWTDVCAEQDVAAGELTGAELDGVPVLVTRREGSVVVLADRCTHRGAPLHEGTLADGCVVCPWHDSVFALDGAVVRGPATRPQTAYEVRLQGGRVLARHADQPRSLRSNPVGI</sequence>
<keyword evidence="1" id="KW-0001">2Fe-2S</keyword>
<dbReference type="Gene3D" id="2.102.10.10">
    <property type="entry name" value="Rieske [2Fe-2S] iron-sulphur domain"/>
    <property type="match status" value="1"/>
</dbReference>
<gene>
    <name evidence="6" type="ORF">GCM10022204_13840</name>
</gene>
<evidence type="ECO:0000256" key="4">
    <source>
        <dbReference type="ARBA" id="ARBA00023014"/>
    </source>
</evidence>
<dbReference type="Pfam" id="PF00355">
    <property type="entry name" value="Rieske"/>
    <property type="match status" value="1"/>
</dbReference>
<dbReference type="InterPro" id="IPR019251">
    <property type="entry name" value="DUF2231_TM"/>
</dbReference>
<organism evidence="6 7">
    <name type="scientific">Microlunatus aurantiacus</name>
    <dbReference type="NCBI Taxonomy" id="446786"/>
    <lineage>
        <taxon>Bacteria</taxon>
        <taxon>Bacillati</taxon>
        <taxon>Actinomycetota</taxon>
        <taxon>Actinomycetes</taxon>
        <taxon>Propionibacteriales</taxon>
        <taxon>Propionibacteriaceae</taxon>
        <taxon>Microlunatus</taxon>
    </lineage>
</organism>
<dbReference type="InterPro" id="IPR036922">
    <property type="entry name" value="Rieske_2Fe-2S_sf"/>
</dbReference>
<reference evidence="7" key="1">
    <citation type="journal article" date="2019" name="Int. J. Syst. Evol. Microbiol.">
        <title>The Global Catalogue of Microorganisms (GCM) 10K type strain sequencing project: providing services to taxonomists for standard genome sequencing and annotation.</title>
        <authorList>
            <consortium name="The Broad Institute Genomics Platform"/>
            <consortium name="The Broad Institute Genome Sequencing Center for Infectious Disease"/>
            <person name="Wu L."/>
            <person name="Ma J."/>
        </authorList>
    </citation>
    <scope>NUCLEOTIDE SEQUENCE [LARGE SCALE GENOMIC DNA]</scope>
    <source>
        <strain evidence="7">JCM 16548</strain>
    </source>
</reference>
<proteinExistence type="predicted"/>
<dbReference type="Pfam" id="PF09990">
    <property type="entry name" value="DUF2231"/>
    <property type="match status" value="1"/>
</dbReference>
<accession>A0ABP7CZQ6</accession>
<dbReference type="Proteomes" id="UP001500051">
    <property type="component" value="Unassembled WGS sequence"/>
</dbReference>
<dbReference type="InterPro" id="IPR017941">
    <property type="entry name" value="Rieske_2Fe-2S"/>
</dbReference>
<dbReference type="PANTHER" id="PTHR21496:SF23">
    <property type="entry name" value="3-PHENYLPROPIONATE_CINNAMIC ACID DIOXYGENASE FERREDOXIN SUBUNIT"/>
    <property type="match status" value="1"/>
</dbReference>
<dbReference type="PROSITE" id="PS51296">
    <property type="entry name" value="RIESKE"/>
    <property type="match status" value="1"/>
</dbReference>
<keyword evidence="4" id="KW-0411">Iron-sulfur</keyword>
<comment type="caution">
    <text evidence="6">The sequence shown here is derived from an EMBL/GenBank/DDBJ whole genome shotgun (WGS) entry which is preliminary data.</text>
</comment>
<evidence type="ECO:0000313" key="7">
    <source>
        <dbReference type="Proteomes" id="UP001500051"/>
    </source>
</evidence>
<dbReference type="CDD" id="cd03467">
    <property type="entry name" value="Rieske"/>
    <property type="match status" value="1"/>
</dbReference>
<evidence type="ECO:0000256" key="1">
    <source>
        <dbReference type="ARBA" id="ARBA00022714"/>
    </source>
</evidence>
<evidence type="ECO:0000256" key="2">
    <source>
        <dbReference type="ARBA" id="ARBA00022723"/>
    </source>
</evidence>
<dbReference type="EMBL" id="BAAAYX010000003">
    <property type="protein sequence ID" value="GAA3698678.1"/>
    <property type="molecule type" value="Genomic_DNA"/>
</dbReference>
<feature type="domain" description="Rieske" evidence="5">
    <location>
        <begin position="186"/>
        <end position="280"/>
    </location>
</feature>
<evidence type="ECO:0000259" key="5">
    <source>
        <dbReference type="PROSITE" id="PS51296"/>
    </source>
</evidence>
<evidence type="ECO:0000313" key="6">
    <source>
        <dbReference type="EMBL" id="GAA3698678.1"/>
    </source>
</evidence>
<dbReference type="PANTHER" id="PTHR21496">
    <property type="entry name" value="FERREDOXIN-RELATED"/>
    <property type="match status" value="1"/>
</dbReference>